<dbReference type="InParanoid" id="C5LBP3"/>
<keyword evidence="2" id="KW-1185">Reference proteome</keyword>
<dbReference type="GeneID" id="9064593"/>
<sequence>MCSRGCCRARDIRGTSSLAVNELVSQSSVTPEGLVDGSIDRFKLLQSFRYSVLRRILSIHPSPMRFSILVLAATIMTACGITERIPQEGSLLGRSLHLPNCDSCPNDCHCDTHSCHCR</sequence>
<dbReference type="EMBL" id="GG680918">
    <property type="protein sequence ID" value="EER05864.1"/>
    <property type="molecule type" value="Genomic_DNA"/>
</dbReference>
<name>C5LBP3_PERM5</name>
<reference evidence="1 2" key="1">
    <citation type="submission" date="2008-07" db="EMBL/GenBank/DDBJ databases">
        <authorList>
            <person name="El-Sayed N."/>
            <person name="Caler E."/>
            <person name="Inman J."/>
            <person name="Amedeo P."/>
            <person name="Hass B."/>
            <person name="Wortman J."/>
        </authorList>
    </citation>
    <scope>NUCLEOTIDE SEQUENCE [LARGE SCALE GENOMIC DNA]</scope>
    <source>
        <strain evidence="2">ATCC 50983 / TXsc</strain>
    </source>
</reference>
<accession>C5LBP3</accession>
<dbReference type="Proteomes" id="UP000007800">
    <property type="component" value="Unassembled WGS sequence"/>
</dbReference>
<protein>
    <submittedName>
        <fullName evidence="1">Uncharacterized protein</fullName>
    </submittedName>
</protein>
<organism evidence="2">
    <name type="scientific">Perkinsus marinus (strain ATCC 50983 / TXsc)</name>
    <dbReference type="NCBI Taxonomy" id="423536"/>
    <lineage>
        <taxon>Eukaryota</taxon>
        <taxon>Sar</taxon>
        <taxon>Alveolata</taxon>
        <taxon>Perkinsozoa</taxon>
        <taxon>Perkinsea</taxon>
        <taxon>Perkinsida</taxon>
        <taxon>Perkinsidae</taxon>
        <taxon>Perkinsus</taxon>
    </lineage>
</organism>
<dbReference type="RefSeq" id="XP_002774048.1">
    <property type="nucleotide sequence ID" value="XM_002774002.1"/>
</dbReference>
<dbReference type="AlphaFoldDB" id="C5LBP3"/>
<evidence type="ECO:0000313" key="1">
    <source>
        <dbReference type="EMBL" id="EER05864.1"/>
    </source>
</evidence>
<evidence type="ECO:0000313" key="2">
    <source>
        <dbReference type="Proteomes" id="UP000007800"/>
    </source>
</evidence>
<proteinExistence type="predicted"/>
<gene>
    <name evidence="1" type="ORF">Pmar_PMAR011920</name>
</gene>